<keyword evidence="5" id="KW-1185">Reference proteome</keyword>
<name>A0A8S3RMK8_MYTED</name>
<evidence type="ECO:0000256" key="1">
    <source>
        <dbReference type="ARBA" id="ARBA00007381"/>
    </source>
</evidence>
<dbReference type="OrthoDB" id="6150883at2759"/>
<comment type="caution">
    <text evidence="4">The sequence shown here is derived from an EMBL/GenBank/DDBJ whole genome shotgun (WGS) entry which is preliminary data.</text>
</comment>
<dbReference type="AlphaFoldDB" id="A0A8S3RMK8"/>
<evidence type="ECO:0000313" key="4">
    <source>
        <dbReference type="EMBL" id="CAG2210703.1"/>
    </source>
</evidence>
<dbReference type="PANTHER" id="PTHR14187">
    <property type="entry name" value="ALPHA KINASE/ELONGATION FACTOR 2 KINASE"/>
    <property type="match status" value="1"/>
</dbReference>
<dbReference type="GO" id="GO:0140662">
    <property type="term" value="F:ATP-dependent protein folding chaperone"/>
    <property type="evidence" value="ECO:0007669"/>
    <property type="project" value="InterPro"/>
</dbReference>
<dbReference type="PANTHER" id="PTHR14187:SF5">
    <property type="entry name" value="HEAT SHOCK 70 KDA PROTEIN 12A"/>
    <property type="match status" value="1"/>
</dbReference>
<dbReference type="Pfam" id="PF00012">
    <property type="entry name" value="HSP70"/>
    <property type="match status" value="1"/>
</dbReference>
<evidence type="ECO:0000256" key="3">
    <source>
        <dbReference type="ARBA" id="ARBA00022840"/>
    </source>
</evidence>
<gene>
    <name evidence="4" type="ORF">MEDL_24739</name>
</gene>
<comment type="similarity">
    <text evidence="1">Belongs to the heat shock protein 70 family.</text>
</comment>
<protein>
    <submittedName>
        <fullName evidence="4">Uncharacterized protein</fullName>
    </submittedName>
</protein>
<dbReference type="Gene3D" id="3.30.420.40">
    <property type="match status" value="1"/>
</dbReference>
<dbReference type="GO" id="GO:0005524">
    <property type="term" value="F:ATP binding"/>
    <property type="evidence" value="ECO:0007669"/>
    <property type="project" value="UniProtKB-KW"/>
</dbReference>
<evidence type="ECO:0000313" key="5">
    <source>
        <dbReference type="Proteomes" id="UP000683360"/>
    </source>
</evidence>
<accession>A0A8S3RMK8</accession>
<keyword evidence="3" id="KW-0067">ATP-binding</keyword>
<dbReference type="Proteomes" id="UP000683360">
    <property type="component" value="Unassembled WGS sequence"/>
</dbReference>
<organism evidence="4 5">
    <name type="scientific">Mytilus edulis</name>
    <name type="common">Blue mussel</name>
    <dbReference type="NCBI Taxonomy" id="6550"/>
    <lineage>
        <taxon>Eukaryota</taxon>
        <taxon>Metazoa</taxon>
        <taxon>Spiralia</taxon>
        <taxon>Lophotrochozoa</taxon>
        <taxon>Mollusca</taxon>
        <taxon>Bivalvia</taxon>
        <taxon>Autobranchia</taxon>
        <taxon>Pteriomorphia</taxon>
        <taxon>Mytilida</taxon>
        <taxon>Mytiloidea</taxon>
        <taxon>Mytilidae</taxon>
        <taxon>Mytilinae</taxon>
        <taxon>Mytilus</taxon>
    </lineage>
</organism>
<dbReference type="SUPFAM" id="SSF53067">
    <property type="entry name" value="Actin-like ATPase domain"/>
    <property type="match status" value="2"/>
</dbReference>
<keyword evidence="2" id="KW-0547">Nucleotide-binding</keyword>
<dbReference type="InterPro" id="IPR013126">
    <property type="entry name" value="Hsp_70_fam"/>
</dbReference>
<proteinExistence type="inferred from homology"/>
<dbReference type="InterPro" id="IPR043129">
    <property type="entry name" value="ATPase_NBD"/>
</dbReference>
<reference evidence="4" key="1">
    <citation type="submission" date="2021-03" db="EMBL/GenBank/DDBJ databases">
        <authorList>
            <person name="Bekaert M."/>
        </authorList>
    </citation>
    <scope>NUCLEOTIDE SEQUENCE</scope>
</reference>
<dbReference type="EMBL" id="CAJPWZ010001243">
    <property type="protein sequence ID" value="CAG2210703.1"/>
    <property type="molecule type" value="Genomic_DNA"/>
</dbReference>
<evidence type="ECO:0000256" key="2">
    <source>
        <dbReference type="ARBA" id="ARBA00022741"/>
    </source>
</evidence>
<sequence length="366" mass="41483">MTEENRDFLLVAAIDIGTTYSGDAYSMKDTYKTNPLTIHANQAWNADGRTVLPLKTPTCLLLNSKKEFDSFGYEAENKYADLVMVGEQDNYYYFHGFKINMHTNKNEDSNMMLEDITGKIVPAIDVFALSIKALVNHLMYTLTQGTGMKLDDIQWVLTVPAIWTDNLMQLMRTSSEKAGLKRDHLLILKESEAAALFCQHLPIEKLRGGEYGCKMSKIGKRYMIVDLGGATVDVTVHDQLFGGRIKEFCRRTNGGCGGTSVDTCFIHMFENIFGKPLLNTMKREHPLVYLELLREIETVKMTIIPTKTGKINIKVPFPTLDALCKTHLQKDVISTVLESTYSRSISIRGDKMRIEEKLFKSFFIQL</sequence>
<dbReference type="CDD" id="cd10229">
    <property type="entry name" value="ASKHA_NBD_HSP70_HSPA12"/>
    <property type="match status" value="1"/>
</dbReference>